<keyword evidence="5" id="KW-1185">Reference proteome</keyword>
<dbReference type="PANTHER" id="PTHR34800:SF1">
    <property type="entry name" value="TETRAPYRROLE-BINDING PROTEIN, CHLOROPLASTIC"/>
    <property type="match status" value="1"/>
</dbReference>
<dbReference type="PROSITE" id="PS50837">
    <property type="entry name" value="NACHT"/>
    <property type="match status" value="1"/>
</dbReference>
<dbReference type="RefSeq" id="WP_283760131.1">
    <property type="nucleotide sequence ID" value="NZ_JAQOSQ010000036.1"/>
</dbReference>
<protein>
    <submittedName>
        <fullName evidence="4">GUN4 domain-containing protein</fullName>
    </submittedName>
</protein>
<feature type="region of interest" description="Disordered" evidence="1">
    <location>
        <begin position="1"/>
        <end position="26"/>
    </location>
</feature>
<dbReference type="Proteomes" id="UP001232992">
    <property type="component" value="Unassembled WGS sequence"/>
</dbReference>
<feature type="transmembrane region" description="Helical" evidence="2">
    <location>
        <begin position="42"/>
        <end position="61"/>
    </location>
</feature>
<dbReference type="EMBL" id="JAQOSQ010000036">
    <property type="protein sequence ID" value="MDJ1185491.1"/>
    <property type="molecule type" value="Genomic_DNA"/>
</dbReference>
<dbReference type="InterPro" id="IPR027417">
    <property type="entry name" value="P-loop_NTPase"/>
</dbReference>
<reference evidence="4 5" key="1">
    <citation type="submission" date="2023-01" db="EMBL/GenBank/DDBJ databases">
        <title>Novel diversity within Roseofilum (Cyanobacteria; Desertifilaceae) from marine benthic mats with descriptions of four novel species.</title>
        <authorList>
            <person name="Wang Y."/>
            <person name="Berthold D.E."/>
            <person name="Hu J."/>
            <person name="Lefler F.W."/>
            <person name="Laughinghouse H.D. IV."/>
        </authorList>
    </citation>
    <scope>NUCLEOTIDE SEQUENCE [LARGE SCALE GENOMIC DNA]</scope>
    <source>
        <strain evidence="4 5">BLCC-M143</strain>
    </source>
</reference>
<dbReference type="SUPFAM" id="SSF52540">
    <property type="entry name" value="P-loop containing nucleoside triphosphate hydrolases"/>
    <property type="match status" value="1"/>
</dbReference>
<gene>
    <name evidence="4" type="ORF">PMH09_20090</name>
</gene>
<dbReference type="Pfam" id="PF05419">
    <property type="entry name" value="GUN4"/>
    <property type="match status" value="1"/>
</dbReference>
<keyword evidence="2" id="KW-0472">Membrane</keyword>
<dbReference type="PANTHER" id="PTHR34800">
    <property type="entry name" value="TETRAPYRROLE-BINDING PROTEIN, CHLOROPLASTIC"/>
    <property type="match status" value="1"/>
</dbReference>
<dbReference type="Gene3D" id="1.25.40.620">
    <property type="match status" value="1"/>
</dbReference>
<dbReference type="InterPro" id="IPR037215">
    <property type="entry name" value="GUN4-like_sf"/>
</dbReference>
<dbReference type="CDD" id="cd16383">
    <property type="entry name" value="GUN4"/>
    <property type="match status" value="1"/>
</dbReference>
<evidence type="ECO:0000313" key="4">
    <source>
        <dbReference type="EMBL" id="MDJ1185491.1"/>
    </source>
</evidence>
<dbReference type="Gene3D" id="1.10.10.1770">
    <property type="entry name" value="Gun4-like"/>
    <property type="match status" value="1"/>
</dbReference>
<evidence type="ECO:0000256" key="1">
    <source>
        <dbReference type="SAM" id="MobiDB-lite"/>
    </source>
</evidence>
<feature type="transmembrane region" description="Helical" evidence="2">
    <location>
        <begin position="67"/>
        <end position="86"/>
    </location>
</feature>
<feature type="domain" description="NACHT" evidence="3">
    <location>
        <begin position="221"/>
        <end position="355"/>
    </location>
</feature>
<evidence type="ECO:0000256" key="2">
    <source>
        <dbReference type="SAM" id="Phobius"/>
    </source>
</evidence>
<dbReference type="SUPFAM" id="SSF140869">
    <property type="entry name" value="GUN4-like"/>
    <property type="match status" value="1"/>
</dbReference>
<dbReference type="InterPro" id="IPR008629">
    <property type="entry name" value="GUN4-like"/>
</dbReference>
<accession>A0ABT7C242</accession>
<evidence type="ECO:0000313" key="5">
    <source>
        <dbReference type="Proteomes" id="UP001232992"/>
    </source>
</evidence>
<dbReference type="Pfam" id="PF05729">
    <property type="entry name" value="NACHT"/>
    <property type="match status" value="1"/>
</dbReference>
<feature type="compositionally biased region" description="Basic and acidic residues" evidence="1">
    <location>
        <begin position="7"/>
        <end position="25"/>
    </location>
</feature>
<proteinExistence type="predicted"/>
<organism evidence="4 5">
    <name type="scientific">Roseofilum casamattae BLCC-M143</name>
    <dbReference type="NCBI Taxonomy" id="3022442"/>
    <lineage>
        <taxon>Bacteria</taxon>
        <taxon>Bacillati</taxon>
        <taxon>Cyanobacteriota</taxon>
        <taxon>Cyanophyceae</taxon>
        <taxon>Desertifilales</taxon>
        <taxon>Desertifilaceae</taxon>
        <taxon>Roseofilum</taxon>
        <taxon>Roseofilum casamattae</taxon>
    </lineage>
</organism>
<keyword evidence="2" id="KW-1133">Transmembrane helix</keyword>
<keyword evidence="2" id="KW-0812">Transmembrane</keyword>
<sequence>MTEETPEAPKPEEQEQEADKSDSMPDRAIANPSARRWVRGSLLTFVQWLPLAGTGGAFLVFLVQQEWLIVLLLFPVNAVSVIWSAYSKSFLRELADIYDARGKQDAQNLIARMDRFNKSIEEVIKWRLAGVDDQYLKLQRNTCQDFTTEGFKSGLGIYTLLLNEVFVPLGLSSNFIRNMQGESWPLAPGMKWNQKQLELLQERGVEIWEILRQAEKMPLYRQLAIISWGGYGKTTLLRHITYIYSQKKEGKYRAPKLLPVLLLLRQWQSVIVKKSDLSLPQLIEEHHIPSLLDDDTLSRPRNWARNHLRNGTILVMIDGFDEVKEYWREAVSEWIGKEMNKYPQAYFILTSRPSGYNDFIPEYKLKSQLFIHPFNRHQQERFIHNWYGYQERYYRGGRDTPEVKSEAKRNADNLLQQLESRPKLNDLAKIPLLLNLIVNLHRSYPGEELPKRRSDLYRKVVELQLKDRPLFRKIELLLPADEAEHVLQRLALYMVQENKPEIDYRLLYECIKALVQSFDSSVNAKALIRQLVEVSELLVKRDDGYQFAHLSFQGYLAAKEIIRTEREKVLIENWQESWWRETILLYAAQVNPDLLLQTLINIGSFKSVTLAYDCLKETPRKVDPEIEKGLQKSEAIVIYLLLQNLEYYLRKKEWKSADEETSHIILKLGDDDNKGYLNTTDLRNFPRDELQVIDELWIKYSDGKFGFSVQQKIWLNVGGELGVHDPEIWTKYCDKIGWNNKGMMDIFSSNINWNINALKGHLPALQGVVFRELFSYRAGGGYPILFSRI</sequence>
<comment type="caution">
    <text evidence="4">The sequence shown here is derived from an EMBL/GenBank/DDBJ whole genome shotgun (WGS) entry which is preliminary data.</text>
</comment>
<dbReference type="Gene3D" id="3.40.50.300">
    <property type="entry name" value="P-loop containing nucleotide triphosphate hydrolases"/>
    <property type="match status" value="1"/>
</dbReference>
<evidence type="ECO:0000259" key="3">
    <source>
        <dbReference type="PROSITE" id="PS50837"/>
    </source>
</evidence>
<dbReference type="InterPro" id="IPR007111">
    <property type="entry name" value="NACHT_NTPase"/>
</dbReference>
<name>A0ABT7C242_9CYAN</name>